<sequence>MKKCSQLFLPLLFAATLSHAQLQKNDTTLWLWFDSRIDHKAIIPGKYANDPPNPDSVVHYAISSVPHLYNGYPLEFTSTKPIPSDTIPAESLKDKNTVTLRQLSDFITQNYPRDYVGFKGAVYFKKMKHIYILETTSRKDYVMVTTVRVNVHEGD</sequence>
<reference evidence="2 3" key="1">
    <citation type="submission" date="2021-01" db="EMBL/GenBank/DDBJ databases">
        <title>Chryseolinea sp. Jin1 Genome sequencing and assembly.</title>
        <authorList>
            <person name="Kim I."/>
        </authorList>
    </citation>
    <scope>NUCLEOTIDE SEQUENCE [LARGE SCALE GENOMIC DNA]</scope>
    <source>
        <strain evidence="2 3">Jin1</strain>
    </source>
</reference>
<feature type="chain" id="PRO_5045761228" evidence="1">
    <location>
        <begin position="21"/>
        <end position="155"/>
    </location>
</feature>
<keyword evidence="3" id="KW-1185">Reference proteome</keyword>
<name>A0ABS1KP26_9BACT</name>
<organism evidence="2 3">
    <name type="scientific">Chryseolinea lacunae</name>
    <dbReference type="NCBI Taxonomy" id="2801331"/>
    <lineage>
        <taxon>Bacteria</taxon>
        <taxon>Pseudomonadati</taxon>
        <taxon>Bacteroidota</taxon>
        <taxon>Cytophagia</taxon>
        <taxon>Cytophagales</taxon>
        <taxon>Fulvivirgaceae</taxon>
        <taxon>Chryseolinea</taxon>
    </lineage>
</organism>
<dbReference type="Proteomes" id="UP000613030">
    <property type="component" value="Unassembled WGS sequence"/>
</dbReference>
<evidence type="ECO:0000313" key="2">
    <source>
        <dbReference type="EMBL" id="MBL0740983.1"/>
    </source>
</evidence>
<proteinExistence type="predicted"/>
<protein>
    <submittedName>
        <fullName evidence="2">Uncharacterized protein</fullName>
    </submittedName>
</protein>
<evidence type="ECO:0000313" key="3">
    <source>
        <dbReference type="Proteomes" id="UP000613030"/>
    </source>
</evidence>
<comment type="caution">
    <text evidence="2">The sequence shown here is derived from an EMBL/GenBank/DDBJ whole genome shotgun (WGS) entry which is preliminary data.</text>
</comment>
<evidence type="ECO:0000256" key="1">
    <source>
        <dbReference type="SAM" id="SignalP"/>
    </source>
</evidence>
<gene>
    <name evidence="2" type="ORF">JI741_07110</name>
</gene>
<feature type="signal peptide" evidence="1">
    <location>
        <begin position="1"/>
        <end position="20"/>
    </location>
</feature>
<dbReference type="RefSeq" id="WP_202008349.1">
    <property type="nucleotide sequence ID" value="NZ_JAERRB010000002.1"/>
</dbReference>
<accession>A0ABS1KP26</accession>
<keyword evidence="1" id="KW-0732">Signal</keyword>
<dbReference type="EMBL" id="JAERRB010000002">
    <property type="protein sequence ID" value="MBL0740983.1"/>
    <property type="molecule type" value="Genomic_DNA"/>
</dbReference>